<name>A0ABS3LE00_9ENTE</name>
<dbReference type="InterPro" id="IPR000150">
    <property type="entry name" value="Cof"/>
</dbReference>
<dbReference type="NCBIfam" id="TIGR00099">
    <property type="entry name" value="Cof-subfamily"/>
    <property type="match status" value="1"/>
</dbReference>
<evidence type="ECO:0000313" key="1">
    <source>
        <dbReference type="EMBL" id="MBO1307868.1"/>
    </source>
</evidence>
<dbReference type="SFLD" id="SFLDS00003">
    <property type="entry name" value="Haloacid_Dehalogenase"/>
    <property type="match status" value="1"/>
</dbReference>
<dbReference type="Gene3D" id="3.40.50.1000">
    <property type="entry name" value="HAD superfamily/HAD-like"/>
    <property type="match status" value="1"/>
</dbReference>
<dbReference type="PROSITE" id="PS01228">
    <property type="entry name" value="COF_1"/>
    <property type="match status" value="1"/>
</dbReference>
<dbReference type="SFLD" id="SFLDG01140">
    <property type="entry name" value="C2.B:_Phosphomannomutase_and_P"/>
    <property type="match status" value="1"/>
</dbReference>
<dbReference type="InterPro" id="IPR036412">
    <property type="entry name" value="HAD-like_sf"/>
</dbReference>
<dbReference type="RefSeq" id="WP_207674857.1">
    <property type="nucleotide sequence ID" value="NZ_JAFREM010000028.1"/>
</dbReference>
<dbReference type="SFLD" id="SFLDG01144">
    <property type="entry name" value="C2.B.4:_PGP_Like"/>
    <property type="match status" value="1"/>
</dbReference>
<keyword evidence="2" id="KW-1185">Reference proteome</keyword>
<proteinExistence type="predicted"/>
<protein>
    <submittedName>
        <fullName evidence="1">HAD family phosphatase</fullName>
    </submittedName>
</protein>
<dbReference type="Gene3D" id="3.30.1240.10">
    <property type="match status" value="1"/>
</dbReference>
<dbReference type="SUPFAM" id="SSF56784">
    <property type="entry name" value="HAD-like"/>
    <property type="match status" value="1"/>
</dbReference>
<dbReference type="NCBIfam" id="TIGR01484">
    <property type="entry name" value="HAD-SF-IIB"/>
    <property type="match status" value="1"/>
</dbReference>
<dbReference type="PROSITE" id="PS01229">
    <property type="entry name" value="COF_2"/>
    <property type="match status" value="1"/>
</dbReference>
<dbReference type="CDD" id="cd07516">
    <property type="entry name" value="HAD_Pase"/>
    <property type="match status" value="1"/>
</dbReference>
<organism evidence="1 2">
    <name type="scientific">Candidatus Enterococcus moelleringii</name>
    <dbReference type="NCBI Taxonomy" id="2815325"/>
    <lineage>
        <taxon>Bacteria</taxon>
        <taxon>Bacillati</taxon>
        <taxon>Bacillota</taxon>
        <taxon>Bacilli</taxon>
        <taxon>Lactobacillales</taxon>
        <taxon>Enterococcaceae</taxon>
        <taxon>Enterococcus</taxon>
    </lineage>
</organism>
<reference evidence="1 2" key="1">
    <citation type="submission" date="2021-03" db="EMBL/GenBank/DDBJ databases">
        <title>Enterococcal diversity collection.</title>
        <authorList>
            <person name="Gilmore M.S."/>
            <person name="Schwartzman J."/>
            <person name="Van Tyne D."/>
            <person name="Martin M."/>
            <person name="Earl A.M."/>
            <person name="Manson A.L."/>
            <person name="Straub T."/>
            <person name="Salamzade R."/>
            <person name="Saavedra J."/>
            <person name="Lebreton F."/>
            <person name="Prichula J."/>
            <person name="Schaufler K."/>
            <person name="Gaca A."/>
            <person name="Sgardioli B."/>
            <person name="Wagenaar J."/>
            <person name="Strong T."/>
        </authorList>
    </citation>
    <scope>NUCLEOTIDE SEQUENCE [LARGE SCALE GENOMIC DNA]</scope>
    <source>
        <strain evidence="1 2">669A</strain>
    </source>
</reference>
<accession>A0ABS3LE00</accession>
<dbReference type="InterPro" id="IPR023214">
    <property type="entry name" value="HAD_sf"/>
</dbReference>
<dbReference type="Pfam" id="PF08282">
    <property type="entry name" value="Hydrolase_3"/>
    <property type="match status" value="1"/>
</dbReference>
<comment type="caution">
    <text evidence="1">The sequence shown here is derived from an EMBL/GenBank/DDBJ whole genome shotgun (WGS) entry which is preliminary data.</text>
</comment>
<dbReference type="PANTHER" id="PTHR10000">
    <property type="entry name" value="PHOSPHOSERINE PHOSPHATASE"/>
    <property type="match status" value="1"/>
</dbReference>
<dbReference type="PANTHER" id="PTHR10000:SF8">
    <property type="entry name" value="HAD SUPERFAMILY HYDROLASE-LIKE, TYPE 3"/>
    <property type="match status" value="1"/>
</dbReference>
<gene>
    <name evidence="1" type="ORF">JZO70_16960</name>
</gene>
<dbReference type="InterPro" id="IPR006379">
    <property type="entry name" value="HAD-SF_hydro_IIB"/>
</dbReference>
<sequence length="277" mass="30664">MTIKAIVLDIDGTLLNDQKEITPATKAMLIRAQEEGIKLILASGRPTASMLNFAEELEMKKHHGLLVSYNGAKVIDCQTSDELFNQSMTLEEGKAVLEHMKKFDVKVMIDKDDYMYVNDVYNCDITYKGSKINIIEYESRGGNYKLCEIIDLAAFLDSSISKILTAGEPEYLAEHHQEMMAPFKDSLNCVFTADFYFEFTAQGIDKAKALDTVLKPLGIAAEDVAAFGDGHNDITLIRYAGKGVAMDNAVPELKAAADHVTLSHNEDGIAHMLNQML</sequence>
<dbReference type="Proteomes" id="UP000664601">
    <property type="component" value="Unassembled WGS sequence"/>
</dbReference>
<evidence type="ECO:0000313" key="2">
    <source>
        <dbReference type="Proteomes" id="UP000664601"/>
    </source>
</evidence>
<dbReference type="EMBL" id="JAFREM010000028">
    <property type="protein sequence ID" value="MBO1307868.1"/>
    <property type="molecule type" value="Genomic_DNA"/>
</dbReference>